<keyword evidence="2" id="KW-0808">Transferase</keyword>
<protein>
    <submittedName>
        <fullName evidence="2">Class I SAM-dependent methyltransferase</fullName>
    </submittedName>
</protein>
<evidence type="ECO:0000313" key="2">
    <source>
        <dbReference type="EMBL" id="MFC6035570.1"/>
    </source>
</evidence>
<gene>
    <name evidence="2" type="ORF">ACFMB1_08455</name>
</gene>
<dbReference type="SUPFAM" id="SSF53335">
    <property type="entry name" value="S-adenosyl-L-methionine-dependent methyltransferases"/>
    <property type="match status" value="1"/>
</dbReference>
<proteinExistence type="predicted"/>
<dbReference type="PANTHER" id="PTHR43861">
    <property type="entry name" value="TRANS-ACONITATE 2-METHYLTRANSFERASE-RELATED"/>
    <property type="match status" value="1"/>
</dbReference>
<dbReference type="RefSeq" id="WP_379879052.1">
    <property type="nucleotide sequence ID" value="NZ_JBHPON010000001.1"/>
</dbReference>
<dbReference type="Proteomes" id="UP001596116">
    <property type="component" value="Unassembled WGS sequence"/>
</dbReference>
<dbReference type="Pfam" id="PF13489">
    <property type="entry name" value="Methyltransf_23"/>
    <property type="match status" value="1"/>
</dbReference>
<dbReference type="Gene3D" id="3.40.50.720">
    <property type="entry name" value="NAD(P)-binding Rossmann-like Domain"/>
    <property type="match status" value="1"/>
</dbReference>
<accession>A0ABW1KU38</accession>
<evidence type="ECO:0000259" key="1">
    <source>
        <dbReference type="Pfam" id="PF08484"/>
    </source>
</evidence>
<dbReference type="CDD" id="cd02440">
    <property type="entry name" value="AdoMet_MTases"/>
    <property type="match status" value="1"/>
</dbReference>
<comment type="caution">
    <text evidence="2">The sequence shown here is derived from an EMBL/GenBank/DDBJ whole genome shotgun (WGS) entry which is preliminary data.</text>
</comment>
<organism evidence="2 3">
    <name type="scientific">Hyphococcus aureus</name>
    <dbReference type="NCBI Taxonomy" id="2666033"/>
    <lineage>
        <taxon>Bacteria</taxon>
        <taxon>Pseudomonadati</taxon>
        <taxon>Pseudomonadota</taxon>
        <taxon>Alphaproteobacteria</taxon>
        <taxon>Parvularculales</taxon>
        <taxon>Parvularculaceae</taxon>
        <taxon>Hyphococcus</taxon>
    </lineage>
</organism>
<dbReference type="InterPro" id="IPR029063">
    <property type="entry name" value="SAM-dependent_MTases_sf"/>
</dbReference>
<dbReference type="InterPro" id="IPR013691">
    <property type="entry name" value="MeTrfase_14"/>
</dbReference>
<reference evidence="2 3" key="1">
    <citation type="submission" date="2024-09" db="EMBL/GenBank/DDBJ databases">
        <authorList>
            <person name="Zhang Z.-H."/>
        </authorList>
    </citation>
    <scope>NUCLEOTIDE SEQUENCE [LARGE SCALE GENOMIC DNA]</scope>
    <source>
        <strain evidence="2 3">HHTR114</strain>
    </source>
</reference>
<keyword evidence="3" id="KW-1185">Reference proteome</keyword>
<feature type="domain" description="C-methyltransferase" evidence="1">
    <location>
        <begin position="237"/>
        <end position="396"/>
    </location>
</feature>
<dbReference type="EMBL" id="JBHPON010000001">
    <property type="protein sequence ID" value="MFC6035570.1"/>
    <property type="molecule type" value="Genomic_DNA"/>
</dbReference>
<evidence type="ECO:0000313" key="3">
    <source>
        <dbReference type="Proteomes" id="UP001596116"/>
    </source>
</evidence>
<sequence>MKHLTHCRACGSKALTPAFSMPSGSRIGLGRKADPSADYVLCDPSRDARACGLLQSANVEDDFTYTPSGHHASTRDHLRAVATEALEMISGRDCAALDIGCSDGTLLSFYPRWVDRYGVDPSEHLDEIGDWAWTGKSPFPSKDLDAAFGDKKFDIVTAVSVIEHIAEPRVFLKRVKELLAPDGVFALETLYAPIVLTRTCVETLQAGVSAVYSLSVLEWLLREAGLKVFKGSLTAKEGGSIRLFITHAEFEEYDFDPWYERLARLWDEENALAMRALQPYQSFEQRAAEVRRDFIEILEDIAGRGECAHILGADAQTEALLRWAGPAGKAITAAVDTSVAREKERLGEKGPRIISEAECRSVEPDFLIASSRYKREILERWREAVMLGAQIIFVTPTPHIVTSLNFASEYGKAINSGDGPAGAHTLRAILAAAGGPRLIADNPDAKTANG</sequence>
<dbReference type="GO" id="GO:0008168">
    <property type="term" value="F:methyltransferase activity"/>
    <property type="evidence" value="ECO:0007669"/>
    <property type="project" value="UniProtKB-KW"/>
</dbReference>
<dbReference type="Gene3D" id="3.40.50.150">
    <property type="entry name" value="Vaccinia Virus protein VP39"/>
    <property type="match status" value="1"/>
</dbReference>
<dbReference type="Pfam" id="PF08484">
    <property type="entry name" value="Methyltransf_14"/>
    <property type="match status" value="1"/>
</dbReference>
<dbReference type="GO" id="GO:0032259">
    <property type="term" value="P:methylation"/>
    <property type="evidence" value="ECO:0007669"/>
    <property type="project" value="UniProtKB-KW"/>
</dbReference>
<keyword evidence="2" id="KW-0489">Methyltransferase</keyword>
<name>A0ABW1KU38_9PROT</name>